<proteinExistence type="predicted"/>
<comment type="caution">
    <text evidence="1">The sequence shown here is derived from an EMBL/GenBank/DDBJ whole genome shotgun (WGS) entry which is preliminary data.</text>
</comment>
<gene>
    <name evidence="1" type="ORF">SAMN05446927_7415</name>
</gene>
<dbReference type="EMBL" id="OCSU01000003">
    <property type="protein sequence ID" value="SOE88792.1"/>
    <property type="molecule type" value="Genomic_DNA"/>
</dbReference>
<accession>A0A7Z7IF59</accession>
<evidence type="ECO:0000313" key="2">
    <source>
        <dbReference type="Proteomes" id="UP000219522"/>
    </source>
</evidence>
<dbReference type="AlphaFoldDB" id="A0A7Z7IF59"/>
<keyword evidence="2" id="KW-1185">Reference proteome</keyword>
<dbReference type="RefSeq" id="WP_062638013.1">
    <property type="nucleotide sequence ID" value="NZ_FCOG02000028.1"/>
</dbReference>
<name>A0A7Z7IF59_9BURK</name>
<sequence>MASHPTIAWLTPGTRRLLESYAKSENMPLEEACGELVTDRLRELKVTEPPAMPEPVPAVAGPTTDENFVRAYVPRR</sequence>
<reference evidence="1 2" key="1">
    <citation type="submission" date="2017-09" db="EMBL/GenBank/DDBJ databases">
        <authorList>
            <person name="Varghese N."/>
            <person name="Submissions S."/>
        </authorList>
    </citation>
    <scope>NUCLEOTIDE SEQUENCE [LARGE SCALE GENOMIC DNA]</scope>
    <source>
        <strain evidence="1 2">OK806</strain>
    </source>
</reference>
<dbReference type="Proteomes" id="UP000219522">
    <property type="component" value="Unassembled WGS sequence"/>
</dbReference>
<organism evidence="1 2">
    <name type="scientific">Caballeronia arationis</name>
    <dbReference type="NCBI Taxonomy" id="1777142"/>
    <lineage>
        <taxon>Bacteria</taxon>
        <taxon>Pseudomonadati</taxon>
        <taxon>Pseudomonadota</taxon>
        <taxon>Betaproteobacteria</taxon>
        <taxon>Burkholderiales</taxon>
        <taxon>Burkholderiaceae</taxon>
        <taxon>Caballeronia</taxon>
    </lineage>
</organism>
<evidence type="ECO:0000313" key="1">
    <source>
        <dbReference type="EMBL" id="SOE88792.1"/>
    </source>
</evidence>
<protein>
    <submittedName>
        <fullName evidence="1">Uncharacterized protein</fullName>
    </submittedName>
</protein>